<dbReference type="EC" id="3.2.1.51" evidence="3"/>
<evidence type="ECO:0000256" key="6">
    <source>
        <dbReference type="ARBA" id="ARBA00023180"/>
    </source>
</evidence>
<evidence type="ECO:0000256" key="2">
    <source>
        <dbReference type="ARBA" id="ARBA00007951"/>
    </source>
</evidence>
<dbReference type="GO" id="GO:0004560">
    <property type="term" value="F:alpha-L-fucosidase activity"/>
    <property type="evidence" value="ECO:0007669"/>
    <property type="project" value="UniProtKB-EC"/>
</dbReference>
<dbReference type="AlphaFoldDB" id="A0A9Q0RXZ6"/>
<evidence type="ECO:0000256" key="7">
    <source>
        <dbReference type="ARBA" id="ARBA00023295"/>
    </source>
</evidence>
<evidence type="ECO:0000259" key="11">
    <source>
        <dbReference type="Pfam" id="PF01120"/>
    </source>
</evidence>
<evidence type="ECO:0000256" key="1">
    <source>
        <dbReference type="ARBA" id="ARBA00004071"/>
    </source>
</evidence>
<comment type="similarity">
    <text evidence="2 10">Belongs to the glycosyl hydrolase 29 family.</text>
</comment>
<feature type="chain" id="PRO_5040557249" description="Putative alpha-L-fucosidase" evidence="10">
    <location>
        <begin position="23"/>
        <end position="497"/>
    </location>
</feature>
<keyword evidence="14" id="KW-1185">Reference proteome</keyword>
<protein>
    <recommendedName>
        <fullName evidence="8">Putative alpha-L-fucosidase</fullName>
        <ecNumber evidence="3">3.2.1.51</ecNumber>
    </recommendedName>
    <alternativeName>
        <fullName evidence="9">Alpha-L-fucoside fucohydrolase</fullName>
    </alternativeName>
</protein>
<dbReference type="OrthoDB" id="6039950at2759"/>
<keyword evidence="7 10" id="KW-0326">Glycosidase</keyword>
<proteinExistence type="inferred from homology"/>
<dbReference type="InterPro" id="IPR017853">
    <property type="entry name" value="GH"/>
</dbReference>
<dbReference type="EMBL" id="WJQU01000004">
    <property type="protein sequence ID" value="KAJ6636747.1"/>
    <property type="molecule type" value="Genomic_DNA"/>
</dbReference>
<dbReference type="Pfam" id="PF01120">
    <property type="entry name" value="Alpha_L_fucos"/>
    <property type="match status" value="2"/>
</dbReference>
<evidence type="ECO:0000256" key="5">
    <source>
        <dbReference type="ARBA" id="ARBA00022801"/>
    </source>
</evidence>
<dbReference type="GO" id="GO:0016139">
    <property type="term" value="P:glycoside catabolic process"/>
    <property type="evidence" value="ECO:0007669"/>
    <property type="project" value="TreeGrafter"/>
</dbReference>
<evidence type="ECO:0000259" key="12">
    <source>
        <dbReference type="Pfam" id="PF16757"/>
    </source>
</evidence>
<sequence length="497" mass="58215">MKLRSACKFLHLLTIIFTVIEAQLVDKSNKRKEISRFEPNWESLDSRELPKWYDESKIGIFIHWGVYSVPAFGTGLSAEWFWTIWRSWNVEDHVNFMKDNFKPGFTYQDFARDFTGEHFNATEWVQLFAESGAKYVVITSKHHEGYTLWPSKYSFSWNSVDVGLHRDIICEAFYLEVYLFNSDNVFSAELSEACRVDNRIRFGVYHSLLEWYNPMYVSDRDSEFTQREFVEKKTIPELKELVMKYKPDIVWSDGEWEASYEYWNATEFLAWLYNDSPVSEIVVTNDRWGNDTMCLHGGFFTCHDRFNPGVLQPYKWENAMTIDKLTWGHRNNAKLQDFLTSKELIKELVVTVSCGGNILINVGPDKFGIIQPIFAERLRDMGKWLSANGEAIYESQPWLYQNDTITPDVWYTQGASINLRRDVFAIVLDYPYDTNTVELYSLFGYTDENTTIHVLGYPESVQWRIVNESVQVTLPNKAQLDKRGLNLAWTLKINVPE</sequence>
<evidence type="ECO:0000256" key="8">
    <source>
        <dbReference type="ARBA" id="ARBA00074133"/>
    </source>
</evidence>
<comment type="function">
    <text evidence="1">Alpha-L-fucosidase is responsible for hydrolyzing the alpha-1,6-linked fucose joined to the reducing-end N-acetylglucosamine of the carbohydrate moieties of glycoproteins.</text>
</comment>
<feature type="domain" description="Glycoside hydrolase family 29 N-terminal" evidence="11">
    <location>
        <begin position="188"/>
        <end position="390"/>
    </location>
</feature>
<feature type="domain" description="Glycoside hydrolase family 29 N-terminal" evidence="11">
    <location>
        <begin position="28"/>
        <end position="171"/>
    </location>
</feature>
<evidence type="ECO:0000256" key="3">
    <source>
        <dbReference type="ARBA" id="ARBA00012662"/>
    </source>
</evidence>
<dbReference type="Proteomes" id="UP001151699">
    <property type="component" value="Chromosome C"/>
</dbReference>
<reference evidence="13" key="1">
    <citation type="submission" date="2022-07" db="EMBL/GenBank/DDBJ databases">
        <authorList>
            <person name="Trinca V."/>
            <person name="Uliana J.V.C."/>
            <person name="Torres T.T."/>
            <person name="Ward R.J."/>
            <person name="Monesi N."/>
        </authorList>
    </citation>
    <scope>NUCLEOTIDE SEQUENCE</scope>
    <source>
        <strain evidence="13">HSMRA1968</strain>
        <tissue evidence="13">Whole embryos</tissue>
    </source>
</reference>
<dbReference type="FunFam" id="3.20.20.80:FF:000027">
    <property type="entry name" value="Alpha-L-fucosidase"/>
    <property type="match status" value="1"/>
</dbReference>
<organism evidence="13 14">
    <name type="scientific">Pseudolycoriella hygida</name>
    <dbReference type="NCBI Taxonomy" id="35572"/>
    <lineage>
        <taxon>Eukaryota</taxon>
        <taxon>Metazoa</taxon>
        <taxon>Ecdysozoa</taxon>
        <taxon>Arthropoda</taxon>
        <taxon>Hexapoda</taxon>
        <taxon>Insecta</taxon>
        <taxon>Pterygota</taxon>
        <taxon>Neoptera</taxon>
        <taxon>Endopterygota</taxon>
        <taxon>Diptera</taxon>
        <taxon>Nematocera</taxon>
        <taxon>Sciaroidea</taxon>
        <taxon>Sciaridae</taxon>
        <taxon>Pseudolycoriella</taxon>
    </lineage>
</organism>
<feature type="signal peptide" evidence="10">
    <location>
        <begin position="1"/>
        <end position="22"/>
    </location>
</feature>
<dbReference type="GO" id="GO:0005764">
    <property type="term" value="C:lysosome"/>
    <property type="evidence" value="ECO:0007669"/>
    <property type="project" value="TreeGrafter"/>
</dbReference>
<evidence type="ECO:0000313" key="14">
    <source>
        <dbReference type="Proteomes" id="UP001151699"/>
    </source>
</evidence>
<dbReference type="InterPro" id="IPR013780">
    <property type="entry name" value="Glyco_hydro_b"/>
</dbReference>
<evidence type="ECO:0000256" key="9">
    <source>
        <dbReference type="ARBA" id="ARBA00081661"/>
    </source>
</evidence>
<gene>
    <name evidence="13" type="primary">Fuca_0</name>
    <name evidence="13" type="ORF">Bhyg_15341</name>
</gene>
<dbReference type="Gene3D" id="3.20.20.80">
    <property type="entry name" value="Glycosidases"/>
    <property type="match status" value="1"/>
</dbReference>
<keyword evidence="4 10" id="KW-0732">Signal</keyword>
<dbReference type="PIRSF" id="PIRSF001092">
    <property type="entry name" value="Alpha-L-fucosidase"/>
    <property type="match status" value="1"/>
</dbReference>
<accession>A0A9Q0RXZ6</accession>
<dbReference type="InterPro" id="IPR000933">
    <property type="entry name" value="Glyco_hydro_29"/>
</dbReference>
<dbReference type="PANTHER" id="PTHR10030">
    <property type="entry name" value="ALPHA-L-FUCOSIDASE"/>
    <property type="match status" value="1"/>
</dbReference>
<feature type="domain" description="Alpha-L-fucosidase C-terminal" evidence="12">
    <location>
        <begin position="401"/>
        <end position="493"/>
    </location>
</feature>
<dbReference type="Gene3D" id="2.60.40.1180">
    <property type="entry name" value="Golgi alpha-mannosidase II"/>
    <property type="match status" value="1"/>
</dbReference>
<dbReference type="InterPro" id="IPR057739">
    <property type="entry name" value="Glyco_hydro_29_N"/>
</dbReference>
<dbReference type="InterPro" id="IPR016286">
    <property type="entry name" value="FUC_metazoa-typ"/>
</dbReference>
<comment type="caution">
    <text evidence="13">The sequence shown here is derived from an EMBL/GenBank/DDBJ whole genome shotgun (WGS) entry which is preliminary data.</text>
</comment>
<dbReference type="SMART" id="SM00812">
    <property type="entry name" value="Alpha_L_fucos"/>
    <property type="match status" value="1"/>
</dbReference>
<keyword evidence="5 10" id="KW-0378">Hydrolase</keyword>
<name>A0A9Q0RXZ6_9DIPT</name>
<dbReference type="Pfam" id="PF16757">
    <property type="entry name" value="Fucosidase_C"/>
    <property type="match status" value="1"/>
</dbReference>
<keyword evidence="6" id="KW-0325">Glycoprotein</keyword>
<dbReference type="PRINTS" id="PR00741">
    <property type="entry name" value="GLHYDRLASE29"/>
</dbReference>
<dbReference type="InterPro" id="IPR031919">
    <property type="entry name" value="Fucosidase_C"/>
</dbReference>
<dbReference type="GO" id="GO:0006004">
    <property type="term" value="P:fucose metabolic process"/>
    <property type="evidence" value="ECO:0007669"/>
    <property type="project" value="InterPro"/>
</dbReference>
<dbReference type="SUPFAM" id="SSF51445">
    <property type="entry name" value="(Trans)glycosidases"/>
    <property type="match status" value="1"/>
</dbReference>
<evidence type="ECO:0000256" key="10">
    <source>
        <dbReference type="PIRNR" id="PIRNR001092"/>
    </source>
</evidence>
<evidence type="ECO:0000313" key="13">
    <source>
        <dbReference type="EMBL" id="KAJ6636747.1"/>
    </source>
</evidence>
<evidence type="ECO:0000256" key="4">
    <source>
        <dbReference type="ARBA" id="ARBA00022729"/>
    </source>
</evidence>
<dbReference type="PANTHER" id="PTHR10030:SF37">
    <property type="entry name" value="ALPHA-L-FUCOSIDASE-RELATED"/>
    <property type="match status" value="1"/>
</dbReference>